<reference evidence="1" key="1">
    <citation type="submission" date="2014-11" db="EMBL/GenBank/DDBJ databases">
        <authorList>
            <person name="Otto D Thomas"/>
            <person name="Naeem Raeece"/>
        </authorList>
    </citation>
    <scope>NUCLEOTIDE SEQUENCE</scope>
</reference>
<sequence>MKVAQGMWRGVCKMSLEDMVEKTLEGKEREDLSVKLERSNDADDSEVSTIISKEHARIDRQILNQKFDSVFTPELTSKVPPSSLYSKELDRIALLSPTEHEKFIMDLNEPNAISVKITPFFKVDLEYNGHHRNSKVIPGCYNAMRDALAAKQNIRLKPSPY</sequence>
<dbReference type="EMBL" id="CDMZ01000031">
    <property type="protein sequence ID" value="CEM04908.1"/>
    <property type="molecule type" value="Genomic_DNA"/>
</dbReference>
<proteinExistence type="predicted"/>
<dbReference type="AlphaFoldDB" id="A0A0G4F0K3"/>
<dbReference type="VEuPathDB" id="CryptoDB:Cvel_14442"/>
<protein>
    <submittedName>
        <fullName evidence="1">Uncharacterized protein</fullName>
    </submittedName>
</protein>
<organism evidence="1">
    <name type="scientific">Chromera velia CCMP2878</name>
    <dbReference type="NCBI Taxonomy" id="1169474"/>
    <lineage>
        <taxon>Eukaryota</taxon>
        <taxon>Sar</taxon>
        <taxon>Alveolata</taxon>
        <taxon>Colpodellida</taxon>
        <taxon>Chromeraceae</taxon>
        <taxon>Chromera</taxon>
    </lineage>
</organism>
<name>A0A0G4F0K3_9ALVE</name>
<accession>A0A0G4F0K3</accession>
<evidence type="ECO:0000313" key="1">
    <source>
        <dbReference type="EMBL" id="CEM04908.1"/>
    </source>
</evidence>
<gene>
    <name evidence="1" type="ORF">Cvel_14442</name>
</gene>